<evidence type="ECO:0000256" key="1">
    <source>
        <dbReference type="ARBA" id="ARBA00011009"/>
    </source>
</evidence>
<name>A0A2H4U6W0_METSM</name>
<reference evidence="9 10" key="1">
    <citation type="submission" date="2016-10" db="EMBL/GenBank/DDBJ databases">
        <authorList>
            <person name="Varghese N."/>
        </authorList>
    </citation>
    <scope>NUCLEOTIDE SEQUENCE [LARGE SCALE GENOMIC DNA]</scope>
    <source>
        <strain evidence="9 10">KB11</strain>
    </source>
</reference>
<feature type="binding site" evidence="5">
    <location>
        <position position="137"/>
    </location>
    <ligand>
        <name>NAD(+)</name>
        <dbReference type="ChEBI" id="CHEBI:57540"/>
    </ligand>
</feature>
<accession>A0A2H4U6W0</accession>
<dbReference type="PANTHER" id="PTHR11728:SF1">
    <property type="entry name" value="GLYCEROL-3-PHOSPHATE DEHYDROGENASE [NAD(+)] 2, CHLOROPLASTIC"/>
    <property type="match status" value="1"/>
</dbReference>
<feature type="active site" description="Proton acceptor" evidence="3">
    <location>
        <position position="186"/>
    </location>
</feature>
<organism evidence="9 10">
    <name type="scientific">Methanobrevibacter smithii</name>
    <dbReference type="NCBI Taxonomy" id="2173"/>
    <lineage>
        <taxon>Archaea</taxon>
        <taxon>Methanobacteriati</taxon>
        <taxon>Methanobacteriota</taxon>
        <taxon>Methanomada group</taxon>
        <taxon>Methanobacteria</taxon>
        <taxon>Methanobacteriales</taxon>
        <taxon>Methanobacteriaceae</taxon>
        <taxon>Methanobrevibacter</taxon>
    </lineage>
</organism>
<evidence type="ECO:0000313" key="10">
    <source>
        <dbReference type="Proteomes" id="UP000232133"/>
    </source>
</evidence>
<dbReference type="PANTHER" id="PTHR11728">
    <property type="entry name" value="GLYCEROL-3-PHOSPHATE DEHYDROGENASE"/>
    <property type="match status" value="1"/>
</dbReference>
<dbReference type="GO" id="GO:0005975">
    <property type="term" value="P:carbohydrate metabolic process"/>
    <property type="evidence" value="ECO:0007669"/>
    <property type="project" value="InterPro"/>
</dbReference>
<dbReference type="Pfam" id="PF01210">
    <property type="entry name" value="NAD_Gly3P_dh_N"/>
    <property type="match status" value="1"/>
</dbReference>
<dbReference type="InterPro" id="IPR011128">
    <property type="entry name" value="G3P_DH_NAD-dep_N"/>
</dbReference>
<dbReference type="PRINTS" id="PR00077">
    <property type="entry name" value="GPDHDRGNASE"/>
</dbReference>
<dbReference type="Gene3D" id="3.40.50.720">
    <property type="entry name" value="NAD(P)-binding Rossmann-like Domain"/>
    <property type="match status" value="1"/>
</dbReference>
<comment type="similarity">
    <text evidence="1 6">Belongs to the NAD-dependent glycerol-3-phosphate dehydrogenase family.</text>
</comment>
<dbReference type="GO" id="GO:0005829">
    <property type="term" value="C:cytosol"/>
    <property type="evidence" value="ECO:0007669"/>
    <property type="project" value="TreeGrafter"/>
</dbReference>
<feature type="domain" description="Glycerol-3-phosphate dehydrogenase NAD-dependent N-terminal" evidence="7">
    <location>
        <begin position="4"/>
        <end position="153"/>
    </location>
</feature>
<feature type="binding site" evidence="4">
    <location>
        <begin position="250"/>
        <end position="251"/>
    </location>
    <ligand>
        <name>substrate</name>
    </ligand>
</feature>
<dbReference type="GO" id="GO:0051287">
    <property type="term" value="F:NAD binding"/>
    <property type="evidence" value="ECO:0007669"/>
    <property type="project" value="InterPro"/>
</dbReference>
<keyword evidence="5 6" id="KW-0520">NAD</keyword>
<protein>
    <submittedName>
        <fullName evidence="9">Glycerol-3-phosphate dehydrogenase</fullName>
    </submittedName>
</protein>
<dbReference type="Gene3D" id="1.10.1040.10">
    <property type="entry name" value="N-(1-d-carboxylethyl)-l-norvaline Dehydrogenase, domain 2"/>
    <property type="match status" value="1"/>
</dbReference>
<dbReference type="GeneID" id="35118743"/>
<evidence type="ECO:0000259" key="8">
    <source>
        <dbReference type="Pfam" id="PF07479"/>
    </source>
</evidence>
<dbReference type="Proteomes" id="UP000232133">
    <property type="component" value="Chromosome"/>
</dbReference>
<dbReference type="GO" id="GO:0046168">
    <property type="term" value="P:glycerol-3-phosphate catabolic process"/>
    <property type="evidence" value="ECO:0007669"/>
    <property type="project" value="InterPro"/>
</dbReference>
<evidence type="ECO:0000256" key="2">
    <source>
        <dbReference type="ARBA" id="ARBA00023002"/>
    </source>
</evidence>
<dbReference type="GO" id="GO:0016616">
    <property type="term" value="F:oxidoreductase activity, acting on the CH-OH group of donors, NAD or NADP as acceptor"/>
    <property type="evidence" value="ECO:0007669"/>
    <property type="project" value="InterPro"/>
</dbReference>
<dbReference type="SUPFAM" id="SSF51735">
    <property type="entry name" value="NAD(P)-binding Rossmann-fold domains"/>
    <property type="match status" value="1"/>
</dbReference>
<dbReference type="SUPFAM" id="SSF48179">
    <property type="entry name" value="6-phosphogluconate dehydrogenase C-terminal domain-like"/>
    <property type="match status" value="1"/>
</dbReference>
<evidence type="ECO:0000313" key="9">
    <source>
        <dbReference type="EMBL" id="ATZ59849.1"/>
    </source>
</evidence>
<dbReference type="InterPro" id="IPR008927">
    <property type="entry name" value="6-PGluconate_DH-like_C_sf"/>
</dbReference>
<evidence type="ECO:0000256" key="5">
    <source>
        <dbReference type="PIRSR" id="PIRSR000114-3"/>
    </source>
</evidence>
<sequence length="320" mass="35647">MKPKVGIISAGALGTALAQSISKNNDNILLWGRNPELINEINNEHTNSKYYPNFQLNENITGIDDLEKLYDCNVIILAIPSSVIREMMEKLAKIISPDCAIITTIKGIELSSHKTMSQIINEYVDNETYVLSGPNIAKEIMNNFPAATSIAGKGDYRLIESVFDKSNMKVDYNDDIIGTEFCGIIKNIIAISQGILEGMDINYNAKLAFFTKSFLEAKDIIEKLGGKRDTVDQYCGFGDIITASLFPVSRNHTLGVLAGQNIVIDEQATGVLFEGKNTSKVFKQICDEHDIHSPTVDFVYHTVIENKNPKIEFNRIWDEL</sequence>
<dbReference type="Pfam" id="PF07479">
    <property type="entry name" value="NAD_Gly3P_dh_C"/>
    <property type="match status" value="1"/>
</dbReference>
<evidence type="ECO:0000259" key="7">
    <source>
        <dbReference type="Pfam" id="PF01210"/>
    </source>
</evidence>
<feature type="binding site" evidence="4">
    <location>
        <position position="106"/>
    </location>
    <ligand>
        <name>substrate</name>
    </ligand>
</feature>
<evidence type="ECO:0000256" key="4">
    <source>
        <dbReference type="PIRSR" id="PIRSR000114-2"/>
    </source>
</evidence>
<evidence type="ECO:0000256" key="6">
    <source>
        <dbReference type="RuleBase" id="RU000437"/>
    </source>
</evidence>
<evidence type="ECO:0000256" key="3">
    <source>
        <dbReference type="PIRSR" id="PIRSR000114-1"/>
    </source>
</evidence>
<dbReference type="RefSeq" id="WP_004033440.1">
    <property type="nucleotide sequence ID" value="NZ_CAABOX010000001.1"/>
</dbReference>
<proteinExistence type="inferred from homology"/>
<dbReference type="PIRSF" id="PIRSF000114">
    <property type="entry name" value="Glycerol-3-P_dh"/>
    <property type="match status" value="1"/>
</dbReference>
<feature type="domain" description="Glycerol-3-phosphate dehydrogenase NAD-dependent C-terminal" evidence="8">
    <location>
        <begin position="175"/>
        <end position="310"/>
    </location>
</feature>
<dbReference type="InterPro" id="IPR013328">
    <property type="entry name" value="6PGD_dom2"/>
</dbReference>
<gene>
    <name evidence="9" type="ORF">BK798_05160</name>
</gene>
<dbReference type="AlphaFoldDB" id="A0A2H4U6W0"/>
<dbReference type="InterPro" id="IPR006109">
    <property type="entry name" value="G3P_DH_NAD-dep_C"/>
</dbReference>
<keyword evidence="2 6" id="KW-0560">Oxidoreductase</keyword>
<dbReference type="EMBL" id="CP017803">
    <property type="protein sequence ID" value="ATZ59849.1"/>
    <property type="molecule type" value="Genomic_DNA"/>
</dbReference>
<dbReference type="InterPro" id="IPR006168">
    <property type="entry name" value="G3P_DH_NAD-dep"/>
</dbReference>
<feature type="binding site" evidence="5">
    <location>
        <position position="250"/>
    </location>
    <ligand>
        <name>NAD(+)</name>
        <dbReference type="ChEBI" id="CHEBI:57540"/>
    </ligand>
</feature>
<dbReference type="InterPro" id="IPR036291">
    <property type="entry name" value="NAD(P)-bd_dom_sf"/>
</dbReference>